<name>A0AA89BFN9_9ASTE</name>
<keyword evidence="1" id="KW-0732">Signal</keyword>
<feature type="signal peptide" evidence="1">
    <location>
        <begin position="1"/>
        <end position="21"/>
    </location>
</feature>
<feature type="chain" id="PRO_5041682282" evidence="1">
    <location>
        <begin position="22"/>
        <end position="192"/>
    </location>
</feature>
<protein>
    <submittedName>
        <fullName evidence="2">Uncharacterized protein</fullName>
    </submittedName>
</protein>
<dbReference type="Proteomes" id="UP001188597">
    <property type="component" value="Unassembled WGS sequence"/>
</dbReference>
<keyword evidence="3" id="KW-1185">Reference proteome</keyword>
<sequence>MFPFFSCFSLLFLFSPPCIPARTTPTFTTTPVNIVTGRNNSYTWHEFNRFLNVSRGSHVAGMSDLKKYFHRFGYLVAQDMNFTDTFDARNTYIAANSKNINPQQALSIRAEVLESAYLDPLLVEMERTQKNKEQTIRMHEEMVWLTIPSNSYIGSVNEKEKLEITSRVSDRSKSRLRWARDIPMTLTYAFSA</sequence>
<comment type="caution">
    <text evidence="2">The sequence shown here is derived from an EMBL/GenBank/DDBJ whole genome shotgun (WGS) entry which is preliminary data.</text>
</comment>
<proteinExistence type="predicted"/>
<dbReference type="AlphaFoldDB" id="A0AA89BFN9"/>
<gene>
    <name evidence="2" type="ORF">RJ639_039319</name>
</gene>
<evidence type="ECO:0000256" key="1">
    <source>
        <dbReference type="SAM" id="SignalP"/>
    </source>
</evidence>
<accession>A0AA89BFN9</accession>
<dbReference type="EMBL" id="JAVXUP010000344">
    <property type="protein sequence ID" value="KAK3030316.1"/>
    <property type="molecule type" value="Genomic_DNA"/>
</dbReference>
<organism evidence="2 3">
    <name type="scientific">Escallonia herrerae</name>
    <dbReference type="NCBI Taxonomy" id="1293975"/>
    <lineage>
        <taxon>Eukaryota</taxon>
        <taxon>Viridiplantae</taxon>
        <taxon>Streptophyta</taxon>
        <taxon>Embryophyta</taxon>
        <taxon>Tracheophyta</taxon>
        <taxon>Spermatophyta</taxon>
        <taxon>Magnoliopsida</taxon>
        <taxon>eudicotyledons</taxon>
        <taxon>Gunneridae</taxon>
        <taxon>Pentapetalae</taxon>
        <taxon>asterids</taxon>
        <taxon>campanulids</taxon>
        <taxon>Escalloniales</taxon>
        <taxon>Escalloniaceae</taxon>
        <taxon>Escallonia</taxon>
    </lineage>
</organism>
<evidence type="ECO:0000313" key="3">
    <source>
        <dbReference type="Proteomes" id="UP001188597"/>
    </source>
</evidence>
<reference evidence="2" key="1">
    <citation type="submission" date="2022-12" db="EMBL/GenBank/DDBJ databases">
        <title>Draft genome assemblies for two species of Escallonia (Escalloniales).</title>
        <authorList>
            <person name="Chanderbali A."/>
            <person name="Dervinis C."/>
            <person name="Anghel I."/>
            <person name="Soltis D."/>
            <person name="Soltis P."/>
            <person name="Zapata F."/>
        </authorList>
    </citation>
    <scope>NUCLEOTIDE SEQUENCE</scope>
    <source>
        <strain evidence="2">UCBG64.0493</strain>
        <tissue evidence="2">Leaf</tissue>
    </source>
</reference>
<evidence type="ECO:0000313" key="2">
    <source>
        <dbReference type="EMBL" id="KAK3030316.1"/>
    </source>
</evidence>